<dbReference type="EMBL" id="JACXJA010000049">
    <property type="protein sequence ID" value="MBD2865932.1"/>
    <property type="molecule type" value="Genomic_DNA"/>
</dbReference>
<organism evidence="1 2">
    <name type="scientific">Paenibacillus oceani</name>
    <dbReference type="NCBI Taxonomy" id="2772510"/>
    <lineage>
        <taxon>Bacteria</taxon>
        <taxon>Bacillati</taxon>
        <taxon>Bacillota</taxon>
        <taxon>Bacilli</taxon>
        <taxon>Bacillales</taxon>
        <taxon>Paenibacillaceae</taxon>
        <taxon>Paenibacillus</taxon>
    </lineage>
</organism>
<dbReference type="Proteomes" id="UP000639396">
    <property type="component" value="Unassembled WGS sequence"/>
</dbReference>
<comment type="caution">
    <text evidence="1">The sequence shown here is derived from an EMBL/GenBank/DDBJ whole genome shotgun (WGS) entry which is preliminary data.</text>
</comment>
<gene>
    <name evidence="1" type="ORF">IDH45_28505</name>
</gene>
<dbReference type="RefSeq" id="WP_190931553.1">
    <property type="nucleotide sequence ID" value="NZ_JACXJA010000049.1"/>
</dbReference>
<proteinExistence type="predicted"/>
<keyword evidence="2" id="KW-1185">Reference proteome</keyword>
<sequence>MSRSFKNSPVMTDHVTPGTRWAKRQAAKAVRRYAGCLTNGKSYRKVFNPWNICDYRFYQTKRQAVEKWERCARLQARFTKDRILRNWEKFYRRK</sequence>
<name>A0A927CFE1_9BACL</name>
<protein>
    <submittedName>
        <fullName evidence="1">Uncharacterized protein</fullName>
    </submittedName>
</protein>
<dbReference type="AlphaFoldDB" id="A0A927CFE1"/>
<accession>A0A927CFE1</accession>
<evidence type="ECO:0000313" key="1">
    <source>
        <dbReference type="EMBL" id="MBD2865932.1"/>
    </source>
</evidence>
<reference evidence="1" key="1">
    <citation type="submission" date="2020-09" db="EMBL/GenBank/DDBJ databases">
        <title>A novel bacterium of genus Paenibacillus, isolated from South China Sea.</title>
        <authorList>
            <person name="Huang H."/>
            <person name="Mo K."/>
            <person name="Hu Y."/>
        </authorList>
    </citation>
    <scope>NUCLEOTIDE SEQUENCE</scope>
    <source>
        <strain evidence="1">IB182363</strain>
    </source>
</reference>
<evidence type="ECO:0000313" key="2">
    <source>
        <dbReference type="Proteomes" id="UP000639396"/>
    </source>
</evidence>